<feature type="compositionally biased region" description="Basic and acidic residues" evidence="1">
    <location>
        <begin position="1"/>
        <end position="10"/>
    </location>
</feature>
<accession>A0A8K0SXF8</accession>
<name>A0A8K0SXF8_9HYPO</name>
<dbReference type="OrthoDB" id="5397087at2759"/>
<organism evidence="2 3">
    <name type="scientific">Stachybotrys elegans</name>
    <dbReference type="NCBI Taxonomy" id="80388"/>
    <lineage>
        <taxon>Eukaryota</taxon>
        <taxon>Fungi</taxon>
        <taxon>Dikarya</taxon>
        <taxon>Ascomycota</taxon>
        <taxon>Pezizomycotina</taxon>
        <taxon>Sordariomycetes</taxon>
        <taxon>Hypocreomycetidae</taxon>
        <taxon>Hypocreales</taxon>
        <taxon>Stachybotryaceae</taxon>
        <taxon>Stachybotrys</taxon>
    </lineage>
</organism>
<dbReference type="AlphaFoldDB" id="A0A8K0SXF8"/>
<comment type="caution">
    <text evidence="2">The sequence shown here is derived from an EMBL/GenBank/DDBJ whole genome shotgun (WGS) entry which is preliminary data.</text>
</comment>
<protein>
    <submittedName>
        <fullName evidence="2">Uncharacterized protein</fullName>
    </submittedName>
</protein>
<sequence length="359" mass="39993">MPKRSLDIGRDPLMPTDKVQRKTERSHEENQERAYIAASRRADRSIEARVQSARMASDIHKKRTGKGFRITEEIVVKEEMYEEEEDEFPRSYRLLGPHMQTASTEMNLKVEAFLTNRVAMSALVARTNDEWRLNEINRLFDQSFPNAGKTMQQLSQTYSPQPTPGEAMPQSPEPSRPAFSPVNYDQGHGQHDQRRASSYTSPAGLSQDAPTSPPGLTPGSVATESTSSRHFSTPNINTASLGPAPFNPAESVFTTELPAEAKMFLGGPGLDMNSDFTQNLYGQSWMDQNPYPDFLGSTPGKAGDMSAEYGLYNDDVGHEKAELYAEDSSQPKWDGSSRPPGAMDWNAFLNENMWTTDNP</sequence>
<dbReference type="Proteomes" id="UP000813444">
    <property type="component" value="Unassembled WGS sequence"/>
</dbReference>
<feature type="compositionally biased region" description="Polar residues" evidence="1">
    <location>
        <begin position="151"/>
        <end position="160"/>
    </location>
</feature>
<feature type="compositionally biased region" description="Polar residues" evidence="1">
    <location>
        <begin position="220"/>
        <end position="231"/>
    </location>
</feature>
<keyword evidence="3" id="KW-1185">Reference proteome</keyword>
<evidence type="ECO:0000256" key="1">
    <source>
        <dbReference type="SAM" id="MobiDB-lite"/>
    </source>
</evidence>
<feature type="compositionally biased region" description="Basic and acidic residues" evidence="1">
    <location>
        <begin position="18"/>
        <end position="32"/>
    </location>
</feature>
<feature type="compositionally biased region" description="Polar residues" evidence="1">
    <location>
        <begin position="196"/>
        <end position="210"/>
    </location>
</feature>
<feature type="region of interest" description="Disordered" evidence="1">
    <location>
        <begin position="151"/>
        <end position="231"/>
    </location>
</feature>
<gene>
    <name evidence="2" type="ORF">B0I35DRAFT_476777</name>
</gene>
<reference evidence="2" key="1">
    <citation type="journal article" date="2021" name="Nat. Commun.">
        <title>Genetic determinants of endophytism in the Arabidopsis root mycobiome.</title>
        <authorList>
            <person name="Mesny F."/>
            <person name="Miyauchi S."/>
            <person name="Thiergart T."/>
            <person name="Pickel B."/>
            <person name="Atanasova L."/>
            <person name="Karlsson M."/>
            <person name="Huettel B."/>
            <person name="Barry K.W."/>
            <person name="Haridas S."/>
            <person name="Chen C."/>
            <person name="Bauer D."/>
            <person name="Andreopoulos W."/>
            <person name="Pangilinan J."/>
            <person name="LaButti K."/>
            <person name="Riley R."/>
            <person name="Lipzen A."/>
            <person name="Clum A."/>
            <person name="Drula E."/>
            <person name="Henrissat B."/>
            <person name="Kohler A."/>
            <person name="Grigoriev I.V."/>
            <person name="Martin F.M."/>
            <person name="Hacquard S."/>
        </authorList>
    </citation>
    <scope>NUCLEOTIDE SEQUENCE</scope>
    <source>
        <strain evidence="2">MPI-CAGE-CH-0235</strain>
    </source>
</reference>
<evidence type="ECO:0000313" key="3">
    <source>
        <dbReference type="Proteomes" id="UP000813444"/>
    </source>
</evidence>
<proteinExistence type="predicted"/>
<feature type="region of interest" description="Disordered" evidence="1">
    <location>
        <begin position="1"/>
        <end position="40"/>
    </location>
</feature>
<evidence type="ECO:0000313" key="2">
    <source>
        <dbReference type="EMBL" id="KAH7322874.1"/>
    </source>
</evidence>
<dbReference type="EMBL" id="JAGPNK010000004">
    <property type="protein sequence ID" value="KAH7322874.1"/>
    <property type="molecule type" value="Genomic_DNA"/>
</dbReference>